<keyword evidence="2" id="KW-1185">Reference proteome</keyword>
<accession>A0ACA9Q317</accession>
<protein>
    <submittedName>
        <fullName evidence="1">11199_t:CDS:1</fullName>
    </submittedName>
</protein>
<gene>
    <name evidence="1" type="ORF">RPERSI_LOCUS12236</name>
</gene>
<comment type="caution">
    <text evidence="1">The sequence shown here is derived from an EMBL/GenBank/DDBJ whole genome shotgun (WGS) entry which is preliminary data.</text>
</comment>
<name>A0ACA9Q317_9GLOM</name>
<proteinExistence type="predicted"/>
<feature type="non-terminal residue" evidence="1">
    <location>
        <position position="1"/>
    </location>
</feature>
<dbReference type="Proteomes" id="UP000789920">
    <property type="component" value="Unassembled WGS sequence"/>
</dbReference>
<organism evidence="1 2">
    <name type="scientific">Racocetra persica</name>
    <dbReference type="NCBI Taxonomy" id="160502"/>
    <lineage>
        <taxon>Eukaryota</taxon>
        <taxon>Fungi</taxon>
        <taxon>Fungi incertae sedis</taxon>
        <taxon>Mucoromycota</taxon>
        <taxon>Glomeromycotina</taxon>
        <taxon>Glomeromycetes</taxon>
        <taxon>Diversisporales</taxon>
        <taxon>Gigasporaceae</taxon>
        <taxon>Racocetra</taxon>
    </lineage>
</organism>
<reference evidence="1" key="1">
    <citation type="submission" date="2021-06" db="EMBL/GenBank/DDBJ databases">
        <authorList>
            <person name="Kallberg Y."/>
            <person name="Tangrot J."/>
            <person name="Rosling A."/>
        </authorList>
    </citation>
    <scope>NUCLEOTIDE SEQUENCE</scope>
    <source>
        <strain evidence="1">MA461A</strain>
    </source>
</reference>
<evidence type="ECO:0000313" key="2">
    <source>
        <dbReference type="Proteomes" id="UP000789920"/>
    </source>
</evidence>
<sequence>KESVQEIKDSDIVFVATLRSGIRTIKGECGNYTQSRTISFVDLMNLRNPQERALDLIENVNKNYL</sequence>
<dbReference type="EMBL" id="CAJVQC010026019">
    <property type="protein sequence ID" value="CAG8731813.1"/>
    <property type="molecule type" value="Genomic_DNA"/>
</dbReference>
<evidence type="ECO:0000313" key="1">
    <source>
        <dbReference type="EMBL" id="CAG8731813.1"/>
    </source>
</evidence>